<accession>A0A443LN83</accession>
<comment type="caution">
    <text evidence="2">The sequence shown here is derived from an EMBL/GenBank/DDBJ whole genome shotgun (WGS) entry which is preliminary data.</text>
</comment>
<evidence type="ECO:0000256" key="1">
    <source>
        <dbReference type="SAM" id="MobiDB-lite"/>
    </source>
</evidence>
<sequence>MGRSPGYIFGGDFDRCTPHAITGKVHFATDVQCVGPLTIYRASAAGGAAPVITAEVLRQIASTYNEQRETAPVPLVLGIPKIDDPAYGWVALLEARGDTLTADFGSVWPEVAKALKSGQRGTIDVDFFPPGAPGNPAPAQWSLRRVTVFGLDDLKLPALPKPIVTPQCGPSPSVSTETPLPRPPVTPPQSVKDAIPVSVFDGMNLPRGFDADPEQAELYARILRIQREKTVTFAEAVTIAAKWN</sequence>
<dbReference type="Proteomes" id="UP000286594">
    <property type="component" value="Unassembled WGS sequence"/>
</dbReference>
<dbReference type="AlphaFoldDB" id="A0A443LN83"/>
<evidence type="ECO:0000313" key="2">
    <source>
        <dbReference type="EMBL" id="RWR50595.1"/>
    </source>
</evidence>
<feature type="region of interest" description="Disordered" evidence="1">
    <location>
        <begin position="165"/>
        <end position="192"/>
    </location>
</feature>
<keyword evidence="3" id="KW-1185">Reference proteome</keyword>
<name>A0A443LN83_9RHOB</name>
<protein>
    <submittedName>
        <fullName evidence="2">Uncharacterized protein</fullName>
    </submittedName>
</protein>
<proteinExistence type="predicted"/>
<reference evidence="2 3" key="1">
    <citation type="submission" date="2019-01" db="EMBL/GenBank/DDBJ databases">
        <title>Sinorhodobacter populi sp. nov. isolated from the symptomatic bark tissue of Populus euramericana canker.</title>
        <authorList>
            <person name="Xu G."/>
        </authorList>
    </citation>
    <scope>NUCLEOTIDE SEQUENCE [LARGE SCALE GENOMIC DNA]</scope>
    <source>
        <strain evidence="2 3">CCTCC AB2012026</strain>
    </source>
</reference>
<dbReference type="RefSeq" id="WP_128148153.1">
    <property type="nucleotide sequence ID" value="NZ_SAVB01000006.1"/>
</dbReference>
<dbReference type="EMBL" id="SAVB01000006">
    <property type="protein sequence ID" value="RWR50595.1"/>
    <property type="molecule type" value="Genomic_DNA"/>
</dbReference>
<evidence type="ECO:0000313" key="3">
    <source>
        <dbReference type="Proteomes" id="UP000286594"/>
    </source>
</evidence>
<organism evidence="2 3">
    <name type="scientific">Paenirhodobacter ferrireducens</name>
    <dbReference type="NCBI Taxonomy" id="1215032"/>
    <lineage>
        <taxon>Bacteria</taxon>
        <taxon>Pseudomonadati</taxon>
        <taxon>Pseudomonadota</taxon>
        <taxon>Alphaproteobacteria</taxon>
        <taxon>Rhodobacterales</taxon>
        <taxon>Rhodobacter group</taxon>
        <taxon>Paenirhodobacter</taxon>
    </lineage>
</organism>
<dbReference type="OrthoDB" id="9816412at2"/>
<gene>
    <name evidence="2" type="ORF">EOW65_06465</name>
</gene>